<dbReference type="EMBL" id="PKGY01000002">
    <property type="protein sequence ID" value="PKZ22186.1"/>
    <property type="molecule type" value="Genomic_DNA"/>
</dbReference>
<proteinExistence type="predicted"/>
<reference evidence="3 5" key="3">
    <citation type="submission" date="2017-12" db="EMBL/GenBank/DDBJ databases">
        <title>Phylogenetic diversity of female urinary microbiome.</title>
        <authorList>
            <person name="Thomas-White K."/>
            <person name="Wolfe A.J."/>
        </authorList>
    </citation>
    <scope>NUCLEOTIDE SEQUENCE [LARGE SCALE GENOMIC DNA]</scope>
    <source>
        <strain evidence="3 5">UMB0139</strain>
    </source>
</reference>
<evidence type="ECO:0000313" key="2">
    <source>
        <dbReference type="EMBL" id="AMB94097.1"/>
    </source>
</evidence>
<protein>
    <submittedName>
        <fullName evidence="2">Uncharacterized protein</fullName>
    </submittedName>
</protein>
<evidence type="ECO:0000313" key="3">
    <source>
        <dbReference type="EMBL" id="PKZ22186.1"/>
    </source>
</evidence>
<dbReference type="Proteomes" id="UP000069912">
    <property type="component" value="Chromosome"/>
</dbReference>
<evidence type="ECO:0000256" key="1">
    <source>
        <dbReference type="SAM" id="Phobius"/>
    </source>
</evidence>
<reference evidence="4" key="2">
    <citation type="submission" date="2016-01" db="EMBL/GenBank/DDBJ databases">
        <title>Six Aerococcus type strain genome sequencing and assembly using PacBio and Illumina Hiseq.</title>
        <authorList>
            <person name="Carkaci D."/>
            <person name="Dargis R."/>
            <person name="Nielsen X.C."/>
            <person name="Skovgaard O."/>
            <person name="Fuursted K."/>
            <person name="Christensen J.J."/>
        </authorList>
    </citation>
    <scope>NUCLEOTIDE SEQUENCE [LARGE SCALE GENOMIC DNA]</scope>
    <source>
        <strain evidence="4">CCUG43001</strain>
    </source>
</reference>
<gene>
    <name evidence="2" type="ORF">AWM72_04660</name>
    <name evidence="3" type="ORF">CYJ28_03470</name>
</gene>
<dbReference type="AlphaFoldDB" id="A0A0X8FB50"/>
<keyword evidence="4" id="KW-1185">Reference proteome</keyword>
<keyword evidence="1" id="KW-0812">Transmembrane</keyword>
<feature type="transmembrane region" description="Helical" evidence="1">
    <location>
        <begin position="20"/>
        <end position="39"/>
    </location>
</feature>
<evidence type="ECO:0000313" key="4">
    <source>
        <dbReference type="Proteomes" id="UP000069912"/>
    </source>
</evidence>
<dbReference type="KEGG" id="asan:AWM72_04660"/>
<accession>A0A0X8FB50</accession>
<organism evidence="2 4">
    <name type="scientific">Aerococcus sanguinicola</name>
    <dbReference type="NCBI Taxonomy" id="119206"/>
    <lineage>
        <taxon>Bacteria</taxon>
        <taxon>Bacillati</taxon>
        <taxon>Bacillota</taxon>
        <taxon>Bacilli</taxon>
        <taxon>Lactobacillales</taxon>
        <taxon>Aerococcaceae</taxon>
        <taxon>Aerococcus</taxon>
    </lineage>
</organism>
<dbReference type="EMBL" id="CP014160">
    <property type="protein sequence ID" value="AMB94097.1"/>
    <property type="molecule type" value="Genomic_DNA"/>
</dbReference>
<sequence>MFLIFKWSICKSWVKKGQLFRALLLVFCLFCDLLSILSFTRARSEQLAFFASFYGGKIYVSKKKGQASR</sequence>
<name>A0A0X8FB50_9LACT</name>
<keyword evidence="1" id="KW-0472">Membrane</keyword>
<reference evidence="2 4" key="1">
    <citation type="journal article" date="2016" name="Genome Announc.">
        <title>Complete Genome Sequences of Aerococcus christensenii CCUG 28831T, Aerococcus sanguinicola CCUG 43001T, Aerococcus urinae CCUG 36881T, Aerococcus urinaeequi CCUG 28094T, Aerococcus urinaehominis CCUG 42038 BT, and Aerococcus viridans CCUG 4311T.</title>
        <authorList>
            <person name="Carkaci D."/>
            <person name="Dargis R."/>
            <person name="Nielsen X.C."/>
            <person name="Skovgaard O."/>
            <person name="Fuursted K."/>
            <person name="Christensen J.J."/>
        </authorList>
    </citation>
    <scope>NUCLEOTIDE SEQUENCE [LARGE SCALE GENOMIC DNA]</scope>
    <source>
        <strain evidence="2 4">CCUG43001</strain>
    </source>
</reference>
<evidence type="ECO:0000313" key="5">
    <source>
        <dbReference type="Proteomes" id="UP000234239"/>
    </source>
</evidence>
<dbReference type="Proteomes" id="UP000234239">
    <property type="component" value="Unassembled WGS sequence"/>
</dbReference>
<keyword evidence="1" id="KW-1133">Transmembrane helix</keyword>